<sequence length="40" mass="4879">MECRHRSYIIVPADSVRKETVGRFLFYFLCPFWLNRNCLP</sequence>
<dbReference type="HOGENOM" id="CLU_3293816_0_0_10"/>
<evidence type="ECO:0000313" key="2">
    <source>
        <dbReference type="Proteomes" id="UP000005546"/>
    </source>
</evidence>
<keyword evidence="2" id="KW-1185">Reference proteome</keyword>
<name>F3QQ43_9BACT</name>
<gene>
    <name evidence="1" type="ORF">HMPREF9442_00280</name>
</gene>
<dbReference type="STRING" id="762982.HMPREF9442_00280"/>
<proteinExistence type="predicted"/>
<evidence type="ECO:0000313" key="1">
    <source>
        <dbReference type="EMBL" id="EGG57334.1"/>
    </source>
</evidence>
<protein>
    <submittedName>
        <fullName evidence="1">Uncharacterized protein</fullName>
    </submittedName>
</protein>
<comment type="caution">
    <text evidence="1">The sequence shown here is derived from an EMBL/GenBank/DDBJ whole genome shotgun (WGS) entry which is preliminary data.</text>
</comment>
<dbReference type="EMBL" id="AFBR01000008">
    <property type="protein sequence ID" value="EGG57334.1"/>
    <property type="molecule type" value="Genomic_DNA"/>
</dbReference>
<organism evidence="1 2">
    <name type="scientific">Paraprevotella xylaniphila YIT 11841</name>
    <dbReference type="NCBI Taxonomy" id="762982"/>
    <lineage>
        <taxon>Bacteria</taxon>
        <taxon>Pseudomonadati</taxon>
        <taxon>Bacteroidota</taxon>
        <taxon>Bacteroidia</taxon>
        <taxon>Bacteroidales</taxon>
        <taxon>Prevotellaceae</taxon>
        <taxon>Paraprevotella</taxon>
    </lineage>
</organism>
<dbReference type="Proteomes" id="UP000005546">
    <property type="component" value="Unassembled WGS sequence"/>
</dbReference>
<dbReference type="AlphaFoldDB" id="F3QQ43"/>
<accession>F3QQ43</accession>
<reference evidence="1 2" key="1">
    <citation type="submission" date="2011-02" db="EMBL/GenBank/DDBJ databases">
        <authorList>
            <person name="Weinstock G."/>
            <person name="Sodergren E."/>
            <person name="Clifton S."/>
            <person name="Fulton L."/>
            <person name="Fulton B."/>
            <person name="Courtney L."/>
            <person name="Fronick C."/>
            <person name="Harrison M."/>
            <person name="Strong C."/>
            <person name="Farmer C."/>
            <person name="Delahaunty K."/>
            <person name="Markovic C."/>
            <person name="Hall O."/>
            <person name="Minx P."/>
            <person name="Tomlinson C."/>
            <person name="Mitreva M."/>
            <person name="Hou S."/>
            <person name="Chen J."/>
            <person name="Wollam A."/>
            <person name="Pepin K.H."/>
            <person name="Johnson M."/>
            <person name="Bhonagiri V."/>
            <person name="Zhang X."/>
            <person name="Suruliraj S."/>
            <person name="Warren W."/>
            <person name="Chinwalla A."/>
            <person name="Mardis E.R."/>
            <person name="Wilson R.K."/>
        </authorList>
    </citation>
    <scope>NUCLEOTIDE SEQUENCE [LARGE SCALE GENOMIC DNA]</scope>
    <source>
        <strain evidence="1 2">YIT 11841</strain>
    </source>
</reference>